<accession>A0AAW1YS55</accession>
<dbReference type="EMBL" id="JBEDUW010000001">
    <property type="protein sequence ID" value="KAK9951541.1"/>
    <property type="molecule type" value="Genomic_DNA"/>
</dbReference>
<comment type="caution">
    <text evidence="1">The sequence shown here is derived from an EMBL/GenBank/DDBJ whole genome shotgun (WGS) entry which is preliminary data.</text>
</comment>
<proteinExistence type="predicted"/>
<dbReference type="PANTHER" id="PTHR33223:SF6">
    <property type="entry name" value="CCHC-TYPE DOMAIN-CONTAINING PROTEIN"/>
    <property type="match status" value="1"/>
</dbReference>
<dbReference type="AlphaFoldDB" id="A0AAW1YS55"/>
<reference evidence="1 2" key="1">
    <citation type="journal article" date="2023" name="G3 (Bethesda)">
        <title>A chromosome-length genome assembly and annotation of blackberry (Rubus argutus, cv. 'Hillquist').</title>
        <authorList>
            <person name="Bruna T."/>
            <person name="Aryal R."/>
            <person name="Dudchenko O."/>
            <person name="Sargent D.J."/>
            <person name="Mead D."/>
            <person name="Buti M."/>
            <person name="Cavallini A."/>
            <person name="Hytonen T."/>
            <person name="Andres J."/>
            <person name="Pham M."/>
            <person name="Weisz D."/>
            <person name="Mascagni F."/>
            <person name="Usai G."/>
            <person name="Natali L."/>
            <person name="Bassil N."/>
            <person name="Fernandez G.E."/>
            <person name="Lomsadze A."/>
            <person name="Armour M."/>
            <person name="Olukolu B."/>
            <person name="Poorten T."/>
            <person name="Britton C."/>
            <person name="Davik J."/>
            <person name="Ashrafi H."/>
            <person name="Aiden E.L."/>
            <person name="Borodovsky M."/>
            <person name="Worthington M."/>
        </authorList>
    </citation>
    <scope>NUCLEOTIDE SEQUENCE [LARGE SCALE GENOMIC DNA]</scope>
    <source>
        <strain evidence="1">PI 553951</strain>
    </source>
</reference>
<protein>
    <recommendedName>
        <fullName evidence="3">Retrotransposon gag domain-containing protein</fullName>
    </recommendedName>
</protein>
<evidence type="ECO:0000313" key="1">
    <source>
        <dbReference type="EMBL" id="KAK9951541.1"/>
    </source>
</evidence>
<dbReference type="Proteomes" id="UP001457282">
    <property type="component" value="Unassembled WGS sequence"/>
</dbReference>
<gene>
    <name evidence="1" type="ORF">M0R45_006979</name>
</gene>
<keyword evidence="2" id="KW-1185">Reference proteome</keyword>
<evidence type="ECO:0008006" key="3">
    <source>
        <dbReference type="Google" id="ProtNLM"/>
    </source>
</evidence>
<organism evidence="1 2">
    <name type="scientific">Rubus argutus</name>
    <name type="common">Southern blackberry</name>
    <dbReference type="NCBI Taxonomy" id="59490"/>
    <lineage>
        <taxon>Eukaryota</taxon>
        <taxon>Viridiplantae</taxon>
        <taxon>Streptophyta</taxon>
        <taxon>Embryophyta</taxon>
        <taxon>Tracheophyta</taxon>
        <taxon>Spermatophyta</taxon>
        <taxon>Magnoliopsida</taxon>
        <taxon>eudicotyledons</taxon>
        <taxon>Gunneridae</taxon>
        <taxon>Pentapetalae</taxon>
        <taxon>rosids</taxon>
        <taxon>fabids</taxon>
        <taxon>Rosales</taxon>
        <taxon>Rosaceae</taxon>
        <taxon>Rosoideae</taxon>
        <taxon>Rosoideae incertae sedis</taxon>
        <taxon>Rubus</taxon>
    </lineage>
</organism>
<evidence type="ECO:0000313" key="2">
    <source>
        <dbReference type="Proteomes" id="UP001457282"/>
    </source>
</evidence>
<sequence>MAKQPIGPFTKRIHGHNRDFKNLKMDSYTGNEDPVMHVTAFQSAYNGKGYTDEDWCHAFVNTLTQEAMLWFYQLEPESINSYEQLVEVFHRRAAYRRCTAKDDVRAAQIFRDGLEPGEFLRKLNSSDACLNLYRAHEPGQPVRPKLLLDLREEVPAQRHAQGWHDVRARAGHHR</sequence>
<dbReference type="PANTHER" id="PTHR33223">
    <property type="entry name" value="CCHC-TYPE DOMAIN-CONTAINING PROTEIN"/>
    <property type="match status" value="1"/>
</dbReference>
<name>A0AAW1YS55_RUBAR</name>